<keyword evidence="2" id="KW-1133">Transmembrane helix</keyword>
<dbReference type="EMBL" id="AXCZ01000231">
    <property type="protein sequence ID" value="KGM08943.1"/>
    <property type="molecule type" value="Genomic_DNA"/>
</dbReference>
<feature type="coiled-coil region" evidence="1">
    <location>
        <begin position="349"/>
        <end position="376"/>
    </location>
</feature>
<comment type="caution">
    <text evidence="4">The sequence shown here is derived from an EMBL/GenBank/DDBJ whole genome shotgun (WGS) entry which is preliminary data.</text>
</comment>
<evidence type="ECO:0000313" key="5">
    <source>
        <dbReference type="Proteomes" id="UP000054314"/>
    </source>
</evidence>
<dbReference type="Pfam" id="PF04536">
    <property type="entry name" value="TPM_phosphatase"/>
    <property type="match status" value="1"/>
</dbReference>
<dbReference type="AlphaFoldDB" id="A0A0A0BK92"/>
<evidence type="ECO:0000256" key="2">
    <source>
        <dbReference type="SAM" id="Phobius"/>
    </source>
</evidence>
<proteinExistence type="predicted"/>
<sequence length="456" mass="47883">MGVADEDRWVPHLTVSSPLPAPAAVVRVAVAVVALLGFAAVLALPAAAEPSLVVREEITDRAGVLTGREAEVQDALDQLSDQTPLQLFVVFVDDFAGSAPEDWADTTAIDSGLGVDDLLLAVAVEDRMYYLSADPDVAVYDRLGTVTAAVESQLRAEDWAGAAITGAQTLIEVATGATQPGVDVTDPQDPAGAPARGGGGGLLVLLVVGVVVIGGVLAARSLSRKPSGGQAAGAAQGEPTPVLRQRAGSALVAVDDVLRSADQELGFAQAQFGADVTAEFEQTLVWAREQVTEAFHLNQELEDSTPEPQVREHSSRILQVCEQVTGRLQEQTARFDELRDLQARAPEALDQLQERARSLDGRVEQARVVLEQLQRRYPAGSLASVGQNPDQVRALLEEVHAGVGQGREALGREDRGTAVAYARAAESALDQCTTLLDAVDRAGPALAEAGQRLDAA</sequence>
<evidence type="ECO:0000313" key="4">
    <source>
        <dbReference type="EMBL" id="KGM08943.1"/>
    </source>
</evidence>
<protein>
    <submittedName>
        <fullName evidence="4">Methanol dehydrogenase</fullName>
    </submittedName>
</protein>
<evidence type="ECO:0000259" key="3">
    <source>
        <dbReference type="Pfam" id="PF04536"/>
    </source>
</evidence>
<organism evidence="4 5">
    <name type="scientific">Cellulomonas bogoriensis 69B4 = DSM 16987</name>
    <dbReference type="NCBI Taxonomy" id="1386082"/>
    <lineage>
        <taxon>Bacteria</taxon>
        <taxon>Bacillati</taxon>
        <taxon>Actinomycetota</taxon>
        <taxon>Actinomycetes</taxon>
        <taxon>Micrococcales</taxon>
        <taxon>Cellulomonadaceae</taxon>
        <taxon>Cellulomonas</taxon>
    </lineage>
</organism>
<evidence type="ECO:0000256" key="1">
    <source>
        <dbReference type="SAM" id="Coils"/>
    </source>
</evidence>
<dbReference type="InterPro" id="IPR007621">
    <property type="entry name" value="TPM_dom"/>
</dbReference>
<feature type="transmembrane region" description="Helical" evidence="2">
    <location>
        <begin position="24"/>
        <end position="48"/>
    </location>
</feature>
<accession>A0A0A0BK92</accession>
<keyword evidence="2" id="KW-0812">Transmembrane</keyword>
<feature type="domain" description="TPM" evidence="3">
    <location>
        <begin position="58"/>
        <end position="172"/>
    </location>
</feature>
<dbReference type="Gene3D" id="3.10.310.50">
    <property type="match status" value="1"/>
</dbReference>
<feature type="transmembrane region" description="Helical" evidence="2">
    <location>
        <begin position="202"/>
        <end position="222"/>
    </location>
</feature>
<reference evidence="4 5" key="1">
    <citation type="submission" date="2013-08" db="EMBL/GenBank/DDBJ databases">
        <title>Genome sequencing of Cellulomonas bogoriensis 69B4.</title>
        <authorList>
            <person name="Chen F."/>
            <person name="Li Y."/>
            <person name="Wang G."/>
        </authorList>
    </citation>
    <scope>NUCLEOTIDE SEQUENCE [LARGE SCALE GENOMIC DNA]</scope>
    <source>
        <strain evidence="4 5">69B4</strain>
    </source>
</reference>
<name>A0A0A0BK92_9CELL</name>
<keyword evidence="5" id="KW-1185">Reference proteome</keyword>
<feature type="non-terminal residue" evidence="4">
    <location>
        <position position="456"/>
    </location>
</feature>
<gene>
    <name evidence="4" type="ORF">N869_08685</name>
</gene>
<keyword evidence="1" id="KW-0175">Coiled coil</keyword>
<dbReference type="Proteomes" id="UP000054314">
    <property type="component" value="Unassembled WGS sequence"/>
</dbReference>
<keyword evidence="2" id="KW-0472">Membrane</keyword>